<dbReference type="InterPro" id="IPR004378">
    <property type="entry name" value="F420H2_quin_Rdtase"/>
</dbReference>
<evidence type="ECO:0000256" key="2">
    <source>
        <dbReference type="ARBA" id="ARBA00049106"/>
    </source>
</evidence>
<dbReference type="AlphaFoldDB" id="A0A5J6V5G4"/>
<protein>
    <submittedName>
        <fullName evidence="3">Nitroreductase family deazaflavin-dependent oxidoreductase</fullName>
    </submittedName>
</protein>
<dbReference type="EMBL" id="CP044427">
    <property type="protein sequence ID" value="QFG68554.1"/>
    <property type="molecule type" value="Genomic_DNA"/>
</dbReference>
<comment type="similarity">
    <text evidence="1">Belongs to the F420H(2)-dependent quinone reductase family.</text>
</comment>
<gene>
    <name evidence="3" type="ORF">FY030_07335</name>
</gene>
<dbReference type="OrthoDB" id="8225825at2"/>
<organism evidence="3 4">
    <name type="scientific">Ornithinimicrobium pratense</name>
    <dbReference type="NCBI Taxonomy" id="2593973"/>
    <lineage>
        <taxon>Bacteria</taxon>
        <taxon>Bacillati</taxon>
        <taxon>Actinomycetota</taxon>
        <taxon>Actinomycetes</taxon>
        <taxon>Micrococcales</taxon>
        <taxon>Ornithinimicrobiaceae</taxon>
        <taxon>Ornithinimicrobium</taxon>
    </lineage>
</organism>
<keyword evidence="4" id="KW-1185">Reference proteome</keyword>
<sequence length="161" mass="18127">MTHDSRPHALADDPSVHDPKAYLPLASEEVARQLADIDRAGTTDAATIQNRPIVVITMRGARSGMLRRVPLMRVEHEGCYLAVASKGGHPTHPTWFHNISAHQDVLVQDGAEQHPLRARLLEDGPERQEWWERAVTAFPPYAEYQERADRTIPLFVLEPTN</sequence>
<proteinExistence type="inferred from homology"/>
<dbReference type="GO" id="GO:0016491">
    <property type="term" value="F:oxidoreductase activity"/>
    <property type="evidence" value="ECO:0007669"/>
    <property type="project" value="InterPro"/>
</dbReference>
<dbReference type="Gene3D" id="2.30.110.10">
    <property type="entry name" value="Electron Transport, Fmn-binding Protein, Chain A"/>
    <property type="match status" value="1"/>
</dbReference>
<dbReference type="PANTHER" id="PTHR39428:SF3">
    <property type="entry name" value="DEAZAFLAVIN-DEPENDENT NITROREDUCTASE"/>
    <property type="match status" value="1"/>
</dbReference>
<accession>A0A5J6V5G4</accession>
<evidence type="ECO:0000313" key="3">
    <source>
        <dbReference type="EMBL" id="QFG68554.1"/>
    </source>
</evidence>
<dbReference type="PANTHER" id="PTHR39428">
    <property type="entry name" value="F420H(2)-DEPENDENT QUINONE REDUCTASE RV1261C"/>
    <property type="match status" value="1"/>
</dbReference>
<dbReference type="NCBIfam" id="TIGR00026">
    <property type="entry name" value="hi_GC_TIGR00026"/>
    <property type="match status" value="1"/>
</dbReference>
<comment type="catalytic activity">
    <reaction evidence="2">
        <text>oxidized coenzyme F420-(gamma-L-Glu)(n) + a quinol + H(+) = reduced coenzyme F420-(gamma-L-Glu)(n) + a quinone</text>
        <dbReference type="Rhea" id="RHEA:39663"/>
        <dbReference type="Rhea" id="RHEA-COMP:12939"/>
        <dbReference type="Rhea" id="RHEA-COMP:14378"/>
        <dbReference type="ChEBI" id="CHEBI:15378"/>
        <dbReference type="ChEBI" id="CHEBI:24646"/>
        <dbReference type="ChEBI" id="CHEBI:132124"/>
        <dbReference type="ChEBI" id="CHEBI:133980"/>
        <dbReference type="ChEBI" id="CHEBI:139511"/>
    </reaction>
</comment>
<dbReference type="Pfam" id="PF04075">
    <property type="entry name" value="F420H2_quin_red"/>
    <property type="match status" value="1"/>
</dbReference>
<dbReference type="GO" id="GO:0005886">
    <property type="term" value="C:plasma membrane"/>
    <property type="evidence" value="ECO:0007669"/>
    <property type="project" value="TreeGrafter"/>
</dbReference>
<dbReference type="KEGG" id="serw:FY030_07335"/>
<evidence type="ECO:0000256" key="1">
    <source>
        <dbReference type="ARBA" id="ARBA00008710"/>
    </source>
</evidence>
<dbReference type="Proteomes" id="UP000326546">
    <property type="component" value="Chromosome"/>
</dbReference>
<name>A0A5J6V5G4_9MICO</name>
<dbReference type="RefSeq" id="WP_158060942.1">
    <property type="nucleotide sequence ID" value="NZ_CP044427.1"/>
</dbReference>
<dbReference type="InterPro" id="IPR012349">
    <property type="entry name" value="Split_barrel_FMN-bd"/>
</dbReference>
<evidence type="ECO:0000313" key="4">
    <source>
        <dbReference type="Proteomes" id="UP000326546"/>
    </source>
</evidence>
<dbReference type="GO" id="GO:0070967">
    <property type="term" value="F:coenzyme F420 binding"/>
    <property type="evidence" value="ECO:0007669"/>
    <property type="project" value="TreeGrafter"/>
</dbReference>
<reference evidence="3 4" key="1">
    <citation type="submission" date="2019-09" db="EMBL/GenBank/DDBJ databases">
        <title>Serinicoccus pratensis sp. nov., isolated from meadow soil.</title>
        <authorList>
            <person name="Zhang W."/>
        </authorList>
    </citation>
    <scope>NUCLEOTIDE SEQUENCE [LARGE SCALE GENOMIC DNA]</scope>
    <source>
        <strain evidence="3 4">W204</strain>
    </source>
</reference>